<evidence type="ECO:0000256" key="8">
    <source>
        <dbReference type="HAMAP-Rule" id="MF_00316"/>
    </source>
</evidence>
<dbReference type="GO" id="GO:0005737">
    <property type="term" value="C:cytoplasm"/>
    <property type="evidence" value="ECO:0007669"/>
    <property type="project" value="UniProtKB-SubCell"/>
</dbReference>
<comment type="caution">
    <text evidence="8">Lacks conserved residue(s) required for the propagation of feature annotation.</text>
</comment>
<dbReference type="InterPro" id="IPR013482">
    <property type="entry name" value="Molybde_CF_guanTrfase"/>
</dbReference>
<dbReference type="GO" id="GO:0046872">
    <property type="term" value="F:metal ion binding"/>
    <property type="evidence" value="ECO:0007669"/>
    <property type="project" value="UniProtKB-KW"/>
</dbReference>
<organism evidence="10">
    <name type="scientific">Metalysinibacillus saudimassiliensis</name>
    <dbReference type="NCBI Taxonomy" id="1461583"/>
    <lineage>
        <taxon>Bacteria</taxon>
        <taxon>Bacillati</taxon>
        <taxon>Bacillota</taxon>
        <taxon>Bacilli</taxon>
        <taxon>Bacillales</taxon>
        <taxon>Caryophanaceae</taxon>
        <taxon>Metalysinibacillus</taxon>
    </lineage>
</organism>
<feature type="binding site" evidence="8">
    <location>
        <position position="20"/>
    </location>
    <ligand>
        <name>GTP</name>
        <dbReference type="ChEBI" id="CHEBI:37565"/>
    </ligand>
</feature>
<comment type="function">
    <text evidence="8">Transfers a GMP moiety from GTP to Mo-molybdopterin (Mo-MPT) cofactor (Moco or molybdenum cofactor) to form Mo-molybdopterin guanine dinucleotide (Mo-MGD) cofactor.</text>
</comment>
<comment type="subcellular location">
    <subcellularLocation>
        <location evidence="8">Cytoplasm</location>
    </subcellularLocation>
</comment>
<dbReference type="EMBL" id="LN483074">
    <property type="protein sequence ID" value="CEA01510.1"/>
    <property type="molecule type" value="Genomic_DNA"/>
</dbReference>
<sequence length="189" mass="21493">MTTAGVVLAGGQSSRYGQPKMFETFQGSPLYEHSLQALRTNQLSPLIIATNEALQPYFKAMDCVFSIEQQAYQGPLAALKQIIQTYTNCEWFFVIASDMPYMNAHFVQTLLQQKTADYEAIVPAQADYIQPLAALYHRNVLPAIDEALCQNRCSMKAMLEQVRVQYVHFAEDDATFININRQQDWPKEL</sequence>
<dbReference type="Gene3D" id="3.90.550.10">
    <property type="entry name" value="Spore Coat Polysaccharide Biosynthesis Protein SpsA, Chain A"/>
    <property type="match status" value="1"/>
</dbReference>
<evidence type="ECO:0000256" key="3">
    <source>
        <dbReference type="ARBA" id="ARBA00022723"/>
    </source>
</evidence>
<reference evidence="10" key="1">
    <citation type="submission" date="2014-07" db="EMBL/GenBank/DDBJ databases">
        <authorList>
            <person name="Urmite Genomes Urmite Genomes"/>
        </authorList>
    </citation>
    <scope>NUCLEOTIDE SEQUENCE</scope>
    <source>
        <strain evidence="10">13S34_air</strain>
    </source>
</reference>
<protein>
    <recommendedName>
        <fullName evidence="8">Probable molybdenum cofactor guanylyltransferase</fullName>
        <shortName evidence="8">MoCo guanylyltransferase</shortName>
        <ecNumber evidence="8">2.7.7.77</ecNumber>
    </recommendedName>
    <alternativeName>
        <fullName evidence="8">GTP:molybdopterin guanylyltransferase</fullName>
    </alternativeName>
    <alternativeName>
        <fullName evidence="8">Mo-MPT guanylyltransferase</fullName>
    </alternativeName>
    <alternativeName>
        <fullName evidence="8">Molybdopterin guanylyltransferase</fullName>
    </alternativeName>
    <alternativeName>
        <fullName evidence="8">Molybdopterin-guanine dinucleotide synthase</fullName>
        <shortName evidence="8">MGD synthase</shortName>
    </alternativeName>
</protein>
<evidence type="ECO:0000256" key="6">
    <source>
        <dbReference type="ARBA" id="ARBA00023134"/>
    </source>
</evidence>
<keyword evidence="4 8" id="KW-0547">Nucleotide-binding</keyword>
<feature type="binding site" evidence="8">
    <location>
        <begin position="8"/>
        <end position="10"/>
    </location>
    <ligand>
        <name>GTP</name>
        <dbReference type="ChEBI" id="CHEBI:37565"/>
    </ligand>
</feature>
<comment type="domain">
    <text evidence="8">The N-terminal domain determines nucleotide recognition and specific binding, while the C-terminal domain determines the specific binding to the target protein.</text>
</comment>
<evidence type="ECO:0000256" key="5">
    <source>
        <dbReference type="ARBA" id="ARBA00022842"/>
    </source>
</evidence>
<proteinExistence type="inferred from homology"/>
<dbReference type="HAMAP" id="MF_00316">
    <property type="entry name" value="MobA"/>
    <property type="match status" value="1"/>
</dbReference>
<keyword evidence="3 8" id="KW-0479">Metal-binding</keyword>
<evidence type="ECO:0000259" key="9">
    <source>
        <dbReference type="Pfam" id="PF12804"/>
    </source>
</evidence>
<dbReference type="InterPro" id="IPR025877">
    <property type="entry name" value="MobA-like_NTP_Trfase"/>
</dbReference>
<gene>
    <name evidence="8 10" type="primary">mobA</name>
    <name evidence="10" type="ORF">BN1050_00932</name>
</gene>
<comment type="catalytic activity">
    <reaction evidence="8">
        <text>Mo-molybdopterin + GTP + H(+) = Mo-molybdopterin guanine dinucleotide + diphosphate</text>
        <dbReference type="Rhea" id="RHEA:34243"/>
        <dbReference type="ChEBI" id="CHEBI:15378"/>
        <dbReference type="ChEBI" id="CHEBI:33019"/>
        <dbReference type="ChEBI" id="CHEBI:37565"/>
        <dbReference type="ChEBI" id="CHEBI:71302"/>
        <dbReference type="ChEBI" id="CHEBI:71310"/>
        <dbReference type="EC" id="2.7.7.77"/>
    </reaction>
</comment>
<keyword evidence="7 8" id="KW-0501">Molybdenum cofactor biosynthesis</keyword>
<dbReference type="GO" id="GO:0061603">
    <property type="term" value="F:molybdenum cofactor guanylyltransferase activity"/>
    <property type="evidence" value="ECO:0007669"/>
    <property type="project" value="UniProtKB-EC"/>
</dbReference>
<dbReference type="AlphaFoldDB" id="A0A078M5A6"/>
<feature type="binding site" evidence="8">
    <location>
        <position position="98"/>
    </location>
    <ligand>
        <name>Mg(2+)</name>
        <dbReference type="ChEBI" id="CHEBI:18420"/>
    </ligand>
</feature>
<name>A0A078M5A6_9BACL</name>
<evidence type="ECO:0000256" key="4">
    <source>
        <dbReference type="ARBA" id="ARBA00022741"/>
    </source>
</evidence>
<dbReference type="PANTHER" id="PTHR19136">
    <property type="entry name" value="MOLYBDENUM COFACTOR GUANYLYLTRANSFERASE"/>
    <property type="match status" value="1"/>
</dbReference>
<dbReference type="Pfam" id="PF12804">
    <property type="entry name" value="NTP_transf_3"/>
    <property type="match status" value="1"/>
</dbReference>
<keyword evidence="10" id="KW-0548">Nucleotidyltransferase</keyword>
<dbReference type="CDD" id="cd02503">
    <property type="entry name" value="MobA"/>
    <property type="match status" value="1"/>
</dbReference>
<evidence type="ECO:0000313" key="10">
    <source>
        <dbReference type="EMBL" id="CEA01510.1"/>
    </source>
</evidence>
<evidence type="ECO:0000256" key="7">
    <source>
        <dbReference type="ARBA" id="ARBA00023150"/>
    </source>
</evidence>
<keyword evidence="2 8" id="KW-0808">Transferase</keyword>
<evidence type="ECO:0000256" key="2">
    <source>
        <dbReference type="ARBA" id="ARBA00022679"/>
    </source>
</evidence>
<dbReference type="GO" id="GO:0006777">
    <property type="term" value="P:Mo-molybdopterin cofactor biosynthetic process"/>
    <property type="evidence" value="ECO:0007669"/>
    <property type="project" value="UniProtKB-KW"/>
</dbReference>
<dbReference type="EC" id="2.7.7.77" evidence="8"/>
<dbReference type="PATRIC" id="fig|1461583.4.peg.893"/>
<dbReference type="PANTHER" id="PTHR19136:SF81">
    <property type="entry name" value="MOLYBDENUM COFACTOR GUANYLYLTRANSFERASE"/>
    <property type="match status" value="1"/>
</dbReference>
<feature type="binding site" evidence="8">
    <location>
        <position position="98"/>
    </location>
    <ligand>
        <name>GTP</name>
        <dbReference type="ChEBI" id="CHEBI:37565"/>
    </ligand>
</feature>
<comment type="cofactor">
    <cofactor evidence="8">
        <name>Mg(2+)</name>
        <dbReference type="ChEBI" id="CHEBI:18420"/>
    </cofactor>
</comment>
<dbReference type="GO" id="GO:0005525">
    <property type="term" value="F:GTP binding"/>
    <property type="evidence" value="ECO:0007669"/>
    <property type="project" value="UniProtKB-UniRule"/>
</dbReference>
<keyword evidence="5 8" id="KW-0460">Magnesium</keyword>
<dbReference type="SUPFAM" id="SSF53448">
    <property type="entry name" value="Nucleotide-diphospho-sugar transferases"/>
    <property type="match status" value="1"/>
</dbReference>
<dbReference type="HOGENOM" id="CLU_055597_2_0_9"/>
<feature type="domain" description="MobA-like NTP transferase" evidence="9">
    <location>
        <begin position="5"/>
        <end position="160"/>
    </location>
</feature>
<keyword evidence="1 8" id="KW-0963">Cytoplasm</keyword>
<comment type="similarity">
    <text evidence="8">Belongs to the MobA family.</text>
</comment>
<dbReference type="InterPro" id="IPR029044">
    <property type="entry name" value="Nucleotide-diphossugar_trans"/>
</dbReference>
<accession>A0A078M5A6</accession>
<keyword evidence="6 8" id="KW-0342">GTP-binding</keyword>
<evidence type="ECO:0000256" key="1">
    <source>
        <dbReference type="ARBA" id="ARBA00022490"/>
    </source>
</evidence>